<reference evidence="1 2" key="1">
    <citation type="submission" date="2019-07" db="EMBL/GenBank/DDBJ databases">
        <title>Genome sequence of 2 isolates from Red Sea Mangroves.</title>
        <authorList>
            <person name="Sefrji F."/>
            <person name="Michoud G."/>
            <person name="Merlino G."/>
            <person name="Daffonchio D."/>
        </authorList>
    </citation>
    <scope>NUCLEOTIDE SEQUENCE [LARGE SCALE GENOMIC DNA]</scope>
    <source>
        <strain evidence="1 2">R1DC41</strain>
    </source>
</reference>
<organism evidence="1 2">
    <name type="scientific">Mangrovibacillus cuniculi</name>
    <dbReference type="NCBI Taxonomy" id="2593652"/>
    <lineage>
        <taxon>Bacteria</taxon>
        <taxon>Bacillati</taxon>
        <taxon>Bacillota</taxon>
        <taxon>Bacilli</taxon>
        <taxon>Bacillales</taxon>
        <taxon>Bacillaceae</taxon>
        <taxon>Mangrovibacillus</taxon>
    </lineage>
</organism>
<dbReference type="Proteomes" id="UP000593626">
    <property type="component" value="Chromosome"/>
</dbReference>
<keyword evidence="2" id="KW-1185">Reference proteome</keyword>
<dbReference type="InterPro" id="IPR036916">
    <property type="entry name" value="Sda_sf"/>
</dbReference>
<protein>
    <submittedName>
        <fullName evidence="1">Sporulation histidine kinase inhibitor Sda</fullName>
    </submittedName>
</protein>
<dbReference type="KEGG" id="mcui:G8O30_03140"/>
<dbReference type="AlphaFoldDB" id="A0A7S8C9Q2"/>
<gene>
    <name evidence="1" type="ORF">G8O30_03140</name>
</gene>
<evidence type="ECO:0000313" key="1">
    <source>
        <dbReference type="EMBL" id="QPC46021.1"/>
    </source>
</evidence>
<dbReference type="SUPFAM" id="SSF100985">
    <property type="entry name" value="Sporulation inhibitor Sda"/>
    <property type="match status" value="1"/>
</dbReference>
<dbReference type="RefSeq" id="WP_239673543.1">
    <property type="nucleotide sequence ID" value="NZ_CP049742.1"/>
</dbReference>
<accession>A0A7S8C9Q2</accession>
<name>A0A7S8C9Q2_9BACI</name>
<dbReference type="EMBL" id="CP049742">
    <property type="protein sequence ID" value="QPC46021.1"/>
    <property type="molecule type" value="Genomic_DNA"/>
</dbReference>
<proteinExistence type="predicted"/>
<dbReference type="Gene3D" id="1.10.287.1100">
    <property type="entry name" value="Sporulation inhibitor A"/>
    <property type="match status" value="1"/>
</dbReference>
<sequence length="51" mass="6185">MTSLKMLTDDQLKEAYKKAQKFDLPIEFLEILKMEIFSRNTIETEYERKKV</sequence>
<dbReference type="InterPro" id="IPR015064">
    <property type="entry name" value="Sda"/>
</dbReference>
<dbReference type="Pfam" id="PF08970">
    <property type="entry name" value="Sda"/>
    <property type="match status" value="1"/>
</dbReference>
<evidence type="ECO:0000313" key="2">
    <source>
        <dbReference type="Proteomes" id="UP000593626"/>
    </source>
</evidence>